<feature type="compositionally biased region" description="Basic and acidic residues" evidence="1">
    <location>
        <begin position="68"/>
        <end position="78"/>
    </location>
</feature>
<evidence type="ECO:0000313" key="2">
    <source>
        <dbReference type="EMBL" id="VHO00441.1"/>
    </source>
</evidence>
<evidence type="ECO:0000313" key="3">
    <source>
        <dbReference type="Proteomes" id="UP000324288"/>
    </source>
</evidence>
<organism evidence="2 3">
    <name type="scientific">Lawsonella clevelandensis</name>
    <dbReference type="NCBI Taxonomy" id="1528099"/>
    <lineage>
        <taxon>Bacteria</taxon>
        <taxon>Bacillati</taxon>
        <taxon>Actinomycetota</taxon>
        <taxon>Actinomycetes</taxon>
        <taxon>Mycobacteriales</taxon>
        <taxon>Lawsonellaceae</taxon>
        <taxon>Lawsonella</taxon>
    </lineage>
</organism>
<feature type="compositionally biased region" description="Basic and acidic residues" evidence="1">
    <location>
        <begin position="12"/>
        <end position="31"/>
    </location>
</feature>
<dbReference type="EMBL" id="LR584267">
    <property type="protein sequence ID" value="VHO00441.1"/>
    <property type="molecule type" value="Genomic_DNA"/>
</dbReference>
<sequence>MSLQLFKKSLPPHKEKWEQDSDNQNDHEHNSAKHHIRQKIKNSYSKAYYPCRPPNKSGTTTNHSQRNHKTEGHKNWNNERFHHHTLPFPLMFTV</sequence>
<proteinExistence type="predicted"/>
<name>A0A5E3ZXS7_9ACTN</name>
<feature type="region of interest" description="Disordered" evidence="1">
    <location>
        <begin position="1"/>
        <end position="78"/>
    </location>
</feature>
<keyword evidence="3" id="KW-1185">Reference proteome</keyword>
<protein>
    <submittedName>
        <fullName evidence="2">Uncharacterized protein</fullName>
    </submittedName>
</protein>
<dbReference type="Proteomes" id="UP000324288">
    <property type="component" value="Chromosome"/>
</dbReference>
<reference evidence="2 3" key="1">
    <citation type="submission" date="2019-04" db="EMBL/GenBank/DDBJ databases">
        <authorList>
            <person name="Seth-Smith MB H."/>
            <person name="Seth-Smith H."/>
        </authorList>
    </citation>
    <scope>NUCLEOTIDE SEQUENCE [LARGE SCALE GENOMIC DNA]</scope>
    <source>
        <strain evidence="2">USB-603019</strain>
    </source>
</reference>
<dbReference type="AlphaFoldDB" id="A0A5E3ZXS7"/>
<gene>
    <name evidence="2" type="ORF">LC603019_00755</name>
</gene>
<accession>A0A5E3ZXS7</accession>
<evidence type="ECO:0000256" key="1">
    <source>
        <dbReference type="SAM" id="MobiDB-lite"/>
    </source>
</evidence>